<dbReference type="EMBL" id="JBBPBN010000081">
    <property type="protein sequence ID" value="KAK8983310.1"/>
    <property type="molecule type" value="Genomic_DNA"/>
</dbReference>
<proteinExistence type="predicted"/>
<gene>
    <name evidence="2" type="ORF">V6N11_073406</name>
</gene>
<reference evidence="2 3" key="1">
    <citation type="journal article" date="2024" name="G3 (Bethesda)">
        <title>Genome assembly of Hibiscus sabdariffa L. provides insights into metabolisms of medicinal natural products.</title>
        <authorList>
            <person name="Kim T."/>
        </authorList>
    </citation>
    <scope>NUCLEOTIDE SEQUENCE [LARGE SCALE GENOMIC DNA]</scope>
    <source>
        <strain evidence="2">TK-2024</strain>
        <tissue evidence="2">Old leaves</tissue>
    </source>
</reference>
<keyword evidence="3" id="KW-1185">Reference proteome</keyword>
<dbReference type="Proteomes" id="UP001396334">
    <property type="component" value="Unassembled WGS sequence"/>
</dbReference>
<evidence type="ECO:0000313" key="2">
    <source>
        <dbReference type="EMBL" id="KAK8983310.1"/>
    </source>
</evidence>
<comment type="caution">
    <text evidence="2">The sequence shown here is derived from an EMBL/GenBank/DDBJ whole genome shotgun (WGS) entry which is preliminary data.</text>
</comment>
<evidence type="ECO:0000256" key="1">
    <source>
        <dbReference type="SAM" id="MobiDB-lite"/>
    </source>
</evidence>
<protein>
    <submittedName>
        <fullName evidence="2">Uncharacterized protein</fullName>
    </submittedName>
</protein>
<organism evidence="2 3">
    <name type="scientific">Hibiscus sabdariffa</name>
    <name type="common">roselle</name>
    <dbReference type="NCBI Taxonomy" id="183260"/>
    <lineage>
        <taxon>Eukaryota</taxon>
        <taxon>Viridiplantae</taxon>
        <taxon>Streptophyta</taxon>
        <taxon>Embryophyta</taxon>
        <taxon>Tracheophyta</taxon>
        <taxon>Spermatophyta</taxon>
        <taxon>Magnoliopsida</taxon>
        <taxon>eudicotyledons</taxon>
        <taxon>Gunneridae</taxon>
        <taxon>Pentapetalae</taxon>
        <taxon>rosids</taxon>
        <taxon>malvids</taxon>
        <taxon>Malvales</taxon>
        <taxon>Malvaceae</taxon>
        <taxon>Malvoideae</taxon>
        <taxon>Hibiscus</taxon>
    </lineage>
</organism>
<sequence length="171" mass="18020">MTANLDASSSALPAMPIAEPLAPIAADLVEPVVVVAESSVLFDMDGSMAAVVALLFYSDDGKATSSIIAVDGQSGIPSTDNTVDPLLDFEAWLNQPPQASNFEVNGENDEKVLASHATEVRVHKRSLVLSSSVHAKRHHPSLTITKCHRKSGVGMSSKNPIAVGTQPHRSK</sequence>
<accession>A0ABR2P568</accession>
<name>A0ABR2P568_9ROSI</name>
<evidence type="ECO:0000313" key="3">
    <source>
        <dbReference type="Proteomes" id="UP001396334"/>
    </source>
</evidence>
<feature type="region of interest" description="Disordered" evidence="1">
    <location>
        <begin position="149"/>
        <end position="171"/>
    </location>
</feature>